<dbReference type="GO" id="GO:0005741">
    <property type="term" value="C:mitochondrial outer membrane"/>
    <property type="evidence" value="ECO:0007669"/>
    <property type="project" value="UniProtKB-SubCell"/>
</dbReference>
<dbReference type="AlphaFoldDB" id="A0A8J5RE28"/>
<proteinExistence type="predicted"/>
<dbReference type="CDD" id="cd07305">
    <property type="entry name" value="Porin3_Tom40"/>
    <property type="match status" value="1"/>
</dbReference>
<name>A0A8J5RE28_9HYME</name>
<keyword evidence="5" id="KW-0812">Transmembrane</keyword>
<comment type="subcellular location">
    <subcellularLocation>
        <location evidence="1">Membrane</location>
        <topology evidence="1">Multi-pass membrane protein</topology>
    </subcellularLocation>
    <subcellularLocation>
        <location evidence="2">Mitochondrion outer membrane</location>
    </subcellularLocation>
</comment>
<keyword evidence="3" id="KW-0813">Transport</keyword>
<gene>
    <name evidence="8" type="ORF">G9C98_005900</name>
</gene>
<evidence type="ECO:0000256" key="2">
    <source>
        <dbReference type="ARBA" id="ARBA00004294"/>
    </source>
</evidence>
<organism evidence="8 9">
    <name type="scientific">Cotesia typhae</name>
    <dbReference type="NCBI Taxonomy" id="2053667"/>
    <lineage>
        <taxon>Eukaryota</taxon>
        <taxon>Metazoa</taxon>
        <taxon>Ecdysozoa</taxon>
        <taxon>Arthropoda</taxon>
        <taxon>Hexapoda</taxon>
        <taxon>Insecta</taxon>
        <taxon>Pterygota</taxon>
        <taxon>Neoptera</taxon>
        <taxon>Endopterygota</taxon>
        <taxon>Hymenoptera</taxon>
        <taxon>Apocrita</taxon>
        <taxon>Ichneumonoidea</taxon>
        <taxon>Braconidae</taxon>
        <taxon>Microgastrinae</taxon>
        <taxon>Cotesia</taxon>
    </lineage>
</organism>
<dbReference type="PANTHER" id="PTHR10802">
    <property type="entry name" value="MITOCHONDRIAL IMPORT RECEPTOR SUBUNIT TOM40"/>
    <property type="match status" value="1"/>
</dbReference>
<evidence type="ECO:0000256" key="6">
    <source>
        <dbReference type="ARBA" id="ARBA00022787"/>
    </source>
</evidence>
<evidence type="ECO:0000256" key="5">
    <source>
        <dbReference type="ARBA" id="ARBA00022692"/>
    </source>
</evidence>
<evidence type="ECO:0000256" key="1">
    <source>
        <dbReference type="ARBA" id="ARBA00004141"/>
    </source>
</evidence>
<sequence>MGLVQASVSRPKQEQCVPCQDGYWPGNPGTFEEVHKKVKEMYPRNFEGARLFVRKTLSDYFNAYHTISLSSFMPSGYKFGACYKGAKHIGLYERYPLISGDIMPNGNLAASFTHTLGCRFRVKHVTQIVKGKCLSSSSTAEYRSDDSTLSFIVADPDVLKHSGTFVLQYLQALTSRVTLGTEIAIHRSRYVPGGQQSLMTFAARYSSGARTAAATFGQAGLHISYHHRASQQLQLGVELESNLRTLDSTATLIYELNIPHADMIFRGLVNTETTIGAVFEKKLYPMPETSLVLSGMLNHRKQQLRVGIGLNIG</sequence>
<keyword evidence="6" id="KW-0496">Mitochondrion</keyword>
<reference evidence="8" key="2">
    <citation type="submission" date="2021-04" db="EMBL/GenBank/DDBJ databases">
        <title>Genome-wide patterns of bracovirus chromosomal integration into multiple host tissues during parasitism.</title>
        <authorList>
            <person name="Chebbi M.A.C."/>
        </authorList>
    </citation>
    <scope>NUCLEOTIDE SEQUENCE</scope>
    <source>
        <tissue evidence="8">Whole body</tissue>
    </source>
</reference>
<dbReference type="EMBL" id="JAAOIC020000047">
    <property type="protein sequence ID" value="KAG8037689.1"/>
    <property type="molecule type" value="Genomic_DNA"/>
</dbReference>
<keyword evidence="9" id="KW-1185">Reference proteome</keyword>
<keyword evidence="7" id="KW-0472">Membrane</keyword>
<dbReference type="InterPro" id="IPR027246">
    <property type="entry name" value="Porin_Euk/Tom40"/>
</dbReference>
<keyword evidence="4" id="KW-1134">Transmembrane beta strand</keyword>
<dbReference type="GO" id="GO:0008320">
    <property type="term" value="F:protein transmembrane transporter activity"/>
    <property type="evidence" value="ECO:0007669"/>
    <property type="project" value="InterPro"/>
</dbReference>
<keyword evidence="6" id="KW-1000">Mitochondrion outer membrane</keyword>
<evidence type="ECO:0000256" key="4">
    <source>
        <dbReference type="ARBA" id="ARBA00022452"/>
    </source>
</evidence>
<dbReference type="InterPro" id="IPR037930">
    <property type="entry name" value="Tom40"/>
</dbReference>
<evidence type="ECO:0000313" key="9">
    <source>
        <dbReference type="Proteomes" id="UP000729913"/>
    </source>
</evidence>
<comment type="caution">
    <text evidence="8">The sequence shown here is derived from an EMBL/GenBank/DDBJ whole genome shotgun (WGS) entry which is preliminary data.</text>
</comment>
<evidence type="ECO:0000256" key="7">
    <source>
        <dbReference type="ARBA" id="ARBA00023136"/>
    </source>
</evidence>
<reference evidence="8" key="1">
    <citation type="submission" date="2020-03" db="EMBL/GenBank/DDBJ databases">
        <authorList>
            <person name="Chebbi M.A."/>
            <person name="Drezen J.M."/>
        </authorList>
    </citation>
    <scope>NUCLEOTIDE SEQUENCE</scope>
    <source>
        <tissue evidence="8">Whole body</tissue>
    </source>
</reference>
<accession>A0A8J5RE28</accession>
<evidence type="ECO:0000313" key="8">
    <source>
        <dbReference type="EMBL" id="KAG8037689.1"/>
    </source>
</evidence>
<evidence type="ECO:0000256" key="3">
    <source>
        <dbReference type="ARBA" id="ARBA00022448"/>
    </source>
</evidence>
<dbReference type="Pfam" id="PF01459">
    <property type="entry name" value="Porin_3"/>
    <property type="match status" value="1"/>
</dbReference>
<dbReference type="GO" id="GO:0030150">
    <property type="term" value="P:protein import into mitochondrial matrix"/>
    <property type="evidence" value="ECO:0007669"/>
    <property type="project" value="InterPro"/>
</dbReference>
<dbReference type="Proteomes" id="UP000729913">
    <property type="component" value="Unassembled WGS sequence"/>
</dbReference>
<protein>
    <submittedName>
        <fullName evidence="8">Uncharacterized protein</fullName>
    </submittedName>
</protein>
<dbReference type="OrthoDB" id="19656at2759"/>